<dbReference type="GO" id="GO:0000150">
    <property type="term" value="F:DNA strand exchange activity"/>
    <property type="evidence" value="ECO:0007669"/>
    <property type="project" value="InterPro"/>
</dbReference>
<dbReference type="Gene3D" id="3.40.50.1390">
    <property type="entry name" value="Resolvase, N-terminal catalytic domain"/>
    <property type="match status" value="1"/>
</dbReference>
<dbReference type="InterPro" id="IPR050639">
    <property type="entry name" value="SSR_resolvase"/>
</dbReference>
<keyword evidence="2" id="KW-0229">DNA integration</keyword>
<protein>
    <submittedName>
        <fullName evidence="8">DNA integration/recombination/inversion protein</fullName>
    </submittedName>
</protein>
<dbReference type="KEGG" id="btn:BTF1_19875"/>
<evidence type="ECO:0000256" key="5">
    <source>
        <dbReference type="PIRSR" id="PIRSR606118-50"/>
    </source>
</evidence>
<dbReference type="CDD" id="cd03768">
    <property type="entry name" value="SR_ResInv"/>
    <property type="match status" value="1"/>
</dbReference>
<keyword evidence="3" id="KW-0238">DNA-binding</keyword>
<comment type="similarity">
    <text evidence="1">Belongs to the site-specific recombinase resolvase family.</text>
</comment>
<proteinExistence type="inferred from homology"/>
<evidence type="ECO:0000256" key="4">
    <source>
        <dbReference type="ARBA" id="ARBA00023172"/>
    </source>
</evidence>
<dbReference type="SMART" id="SM00857">
    <property type="entry name" value="Resolvase"/>
    <property type="match status" value="1"/>
</dbReference>
<evidence type="ECO:0000256" key="2">
    <source>
        <dbReference type="ARBA" id="ARBA00022908"/>
    </source>
</evidence>
<accession>A0A9W3JRA4</accession>
<dbReference type="InterPro" id="IPR006118">
    <property type="entry name" value="Recombinase_CS"/>
</dbReference>
<dbReference type="PANTHER" id="PTHR30461:SF2">
    <property type="entry name" value="SERINE RECOMBINASE PINE-RELATED"/>
    <property type="match status" value="1"/>
</dbReference>
<evidence type="ECO:0000256" key="3">
    <source>
        <dbReference type="ARBA" id="ARBA00023125"/>
    </source>
</evidence>
<evidence type="ECO:0000259" key="7">
    <source>
        <dbReference type="PROSITE" id="PS51736"/>
    </source>
</evidence>
<sequence length="201" mass="22733">MKPSKAKGDGSMIFGYARVSTKKQSLDMQLDELKRFGCEEIVTEKESGAKKDRVELQSLLGKLRKGGTLVVYKLDRLGRTMHQLVNLLQEFNEKGIHFVSIKDGIDTSTTMGRFLFHIFGAMAEMEREVINERVISGVAAAKARGREGGRKKAHTPQQIEGMLKMIEQGESKISVCEMFNVSRATLYRYIRENENNKTNLK</sequence>
<gene>
    <name evidence="8" type="ORF">BTF1_19875</name>
</gene>
<dbReference type="EMBL" id="CP003763">
    <property type="protein sequence ID" value="AFQ28144.1"/>
    <property type="molecule type" value="Genomic_DNA"/>
</dbReference>
<dbReference type="InterPro" id="IPR036162">
    <property type="entry name" value="Resolvase-like_N_sf"/>
</dbReference>
<dbReference type="InterPro" id="IPR006119">
    <property type="entry name" value="Resolv_N"/>
</dbReference>
<dbReference type="Pfam" id="PF02796">
    <property type="entry name" value="HTH_7"/>
    <property type="match status" value="1"/>
</dbReference>
<dbReference type="GO" id="GO:0015074">
    <property type="term" value="P:DNA integration"/>
    <property type="evidence" value="ECO:0007669"/>
    <property type="project" value="UniProtKB-KW"/>
</dbReference>
<dbReference type="SUPFAM" id="SSF46689">
    <property type="entry name" value="Homeodomain-like"/>
    <property type="match status" value="1"/>
</dbReference>
<dbReference type="AlphaFoldDB" id="A0A9W3JRA4"/>
<organism evidence="8 9">
    <name type="scientific">Bacillus thuringiensis HD-789</name>
    <dbReference type="NCBI Taxonomy" id="1217737"/>
    <lineage>
        <taxon>Bacteria</taxon>
        <taxon>Bacillati</taxon>
        <taxon>Bacillota</taxon>
        <taxon>Bacilli</taxon>
        <taxon>Bacillales</taxon>
        <taxon>Bacillaceae</taxon>
        <taxon>Bacillus</taxon>
        <taxon>Bacillus cereus group</taxon>
    </lineage>
</organism>
<feature type="active site" description="O-(5'-phospho-DNA)-serine intermediate" evidence="5 6">
    <location>
        <position position="20"/>
    </location>
</feature>
<evidence type="ECO:0000313" key="8">
    <source>
        <dbReference type="EMBL" id="AFQ28144.1"/>
    </source>
</evidence>
<dbReference type="Proteomes" id="UP000005257">
    <property type="component" value="Chromosome"/>
</dbReference>
<evidence type="ECO:0000256" key="6">
    <source>
        <dbReference type="PROSITE-ProRule" id="PRU10137"/>
    </source>
</evidence>
<evidence type="ECO:0000256" key="1">
    <source>
        <dbReference type="ARBA" id="ARBA00009913"/>
    </source>
</evidence>
<dbReference type="PANTHER" id="PTHR30461">
    <property type="entry name" value="DNA-INVERTASE FROM LAMBDOID PROPHAGE"/>
    <property type="match status" value="1"/>
</dbReference>
<reference evidence="8 9" key="1">
    <citation type="journal article" date="2013" name="Genome Announc.">
        <title>Complete Genome Sequence of Bacillus thuringiensis Serovar Israelensis Strain HD-789.</title>
        <authorList>
            <person name="Doggett N.A."/>
            <person name="Stubben C.J."/>
            <person name="Chertkov O."/>
            <person name="Bruce D.C."/>
            <person name="Detter J.C."/>
            <person name="Johnson S.L."/>
            <person name="Han C.S."/>
        </authorList>
    </citation>
    <scope>NUCLEOTIDE SEQUENCE [LARGE SCALE GENOMIC DNA]</scope>
    <source>
        <strain evidence="8 9">HD-789</strain>
    </source>
</reference>
<name>A0A9W3JRA4_BACTU</name>
<dbReference type="CDD" id="cd00569">
    <property type="entry name" value="HTH_Hin_like"/>
    <property type="match status" value="1"/>
</dbReference>
<feature type="domain" description="Resolvase/invertase-type recombinase catalytic" evidence="7">
    <location>
        <begin position="12"/>
        <end position="145"/>
    </location>
</feature>
<dbReference type="FunFam" id="3.40.50.1390:FF:000001">
    <property type="entry name" value="DNA recombinase"/>
    <property type="match status" value="1"/>
</dbReference>
<evidence type="ECO:0000313" key="9">
    <source>
        <dbReference type="Proteomes" id="UP000005257"/>
    </source>
</evidence>
<dbReference type="Gene3D" id="1.10.10.60">
    <property type="entry name" value="Homeodomain-like"/>
    <property type="match status" value="1"/>
</dbReference>
<dbReference type="SUPFAM" id="SSF53041">
    <property type="entry name" value="Resolvase-like"/>
    <property type="match status" value="1"/>
</dbReference>
<dbReference type="PROSITE" id="PS51736">
    <property type="entry name" value="RECOMBINASES_3"/>
    <property type="match status" value="1"/>
</dbReference>
<dbReference type="InterPro" id="IPR006120">
    <property type="entry name" value="Resolvase_HTH_dom"/>
</dbReference>
<keyword evidence="4" id="KW-0233">DNA recombination</keyword>
<dbReference type="InterPro" id="IPR009057">
    <property type="entry name" value="Homeodomain-like_sf"/>
</dbReference>
<dbReference type="GO" id="GO:0003677">
    <property type="term" value="F:DNA binding"/>
    <property type="evidence" value="ECO:0007669"/>
    <property type="project" value="UniProtKB-KW"/>
</dbReference>
<dbReference type="PROSITE" id="PS00397">
    <property type="entry name" value="RECOMBINASES_1"/>
    <property type="match status" value="1"/>
</dbReference>
<dbReference type="Pfam" id="PF00239">
    <property type="entry name" value="Resolvase"/>
    <property type="match status" value="1"/>
</dbReference>